<feature type="transmembrane region" description="Helical" evidence="7">
    <location>
        <begin position="86"/>
        <end position="109"/>
    </location>
</feature>
<comment type="caution">
    <text evidence="8">The sequence shown here is derived from an EMBL/GenBank/DDBJ whole genome shotgun (WGS) entry which is preliminary data.</text>
</comment>
<dbReference type="Pfam" id="PF00209">
    <property type="entry name" value="SNF"/>
    <property type="match status" value="2"/>
</dbReference>
<keyword evidence="5 7" id="KW-0472">Membrane</keyword>
<feature type="transmembrane region" description="Helical" evidence="7">
    <location>
        <begin position="168"/>
        <end position="187"/>
    </location>
</feature>
<feature type="transmembrane region" description="Helical" evidence="7">
    <location>
        <begin position="36"/>
        <end position="57"/>
    </location>
</feature>
<comment type="subcellular location">
    <subcellularLocation>
        <location evidence="1">Membrane</location>
        <topology evidence="1">Multi-pass membrane protein</topology>
    </subcellularLocation>
</comment>
<feature type="transmembrane region" description="Helical" evidence="7">
    <location>
        <begin position="290"/>
        <end position="318"/>
    </location>
</feature>
<dbReference type="NCBIfam" id="NF037979">
    <property type="entry name" value="Na_transp"/>
    <property type="match status" value="1"/>
</dbReference>
<dbReference type="InterPro" id="IPR047218">
    <property type="entry name" value="YocR/YhdH-like"/>
</dbReference>
<dbReference type="Proteomes" id="UP000240535">
    <property type="component" value="Unassembled WGS sequence"/>
</dbReference>
<dbReference type="RefSeq" id="WP_106871503.1">
    <property type="nucleotide sequence ID" value="NZ_CP053841.1"/>
</dbReference>
<keyword evidence="9" id="KW-1185">Reference proteome</keyword>
<evidence type="ECO:0000256" key="4">
    <source>
        <dbReference type="ARBA" id="ARBA00022989"/>
    </source>
</evidence>
<feature type="transmembrane region" description="Helical" evidence="7">
    <location>
        <begin position="339"/>
        <end position="359"/>
    </location>
</feature>
<dbReference type="InterPro" id="IPR037272">
    <property type="entry name" value="SNS_sf"/>
</dbReference>
<reference evidence="9" key="1">
    <citation type="submission" date="2017-10" db="EMBL/GenBank/DDBJ databases">
        <title>Campylobacter species from seals.</title>
        <authorList>
            <person name="Gilbert M.J."/>
            <person name="Zomer A.L."/>
            <person name="Timmerman A.J."/>
            <person name="Duim B."/>
            <person name="Wagenaar J.A."/>
        </authorList>
    </citation>
    <scope>NUCLEOTIDE SEQUENCE [LARGE SCALE GENOMIC DNA]</scope>
    <source>
        <strain evidence="9">17S00004-5</strain>
    </source>
</reference>
<dbReference type="CDD" id="cd10336">
    <property type="entry name" value="SLC6sbd_Tyt1-Like"/>
    <property type="match status" value="1"/>
</dbReference>
<dbReference type="PROSITE" id="PS50267">
    <property type="entry name" value="NA_NEUROTRAN_SYMP_3"/>
    <property type="match status" value="1"/>
</dbReference>
<accession>A0A2P8R0I7</accession>
<evidence type="ECO:0000256" key="1">
    <source>
        <dbReference type="ARBA" id="ARBA00004141"/>
    </source>
</evidence>
<sequence length="445" mass="49247">MKSKFTQIGFVLSAAGSAIGLGNVWKFPYMTGENGGGAFVLIYLITIFFVGITLFIAEVVLGRLSRTDPVGTFETLATKHGKKWKYAGFAIIGSMLIASFYMVIIGWILKYMYEMFVNLPSTIEASSAIFGGFVTADFNMQFILFNLVFFIVFFIVSKGIKGGIEKANLILMPLLILILGFMLFYSFSMDGFGKSFEFLFYPDFSKVTGKTIITAVGQAFFTLSLGVGTIMTYGASLSDDTNIVKSSFQVAFLDTFIALMAGLIIFTLIFQYNAEPAQGSGLVFISLPTLFYQLGSFGNIIGMLFFVALAFAGITSAISMIEPSVFFMIKRFKFSRVKALFAVGAPVYIFGTMSLMTNIDNLKRFVTYFGIGFFDILDKLTTLWMMPISGVCVAVFTGYFVKKELVYNLLSKHMSDTLFNIWYFAIRYVAPISVIIILINGIIGS</sequence>
<feature type="transmembrane region" description="Helical" evidence="7">
    <location>
        <begin position="251"/>
        <end position="270"/>
    </location>
</feature>
<keyword evidence="3 6" id="KW-0812">Transmembrane</keyword>
<comment type="similarity">
    <text evidence="6">Belongs to the sodium:neurotransmitter symporter (SNF) (TC 2.A.22) family.</text>
</comment>
<dbReference type="GO" id="GO:0016020">
    <property type="term" value="C:membrane"/>
    <property type="evidence" value="ECO:0007669"/>
    <property type="project" value="UniProtKB-SubCell"/>
</dbReference>
<evidence type="ECO:0000256" key="6">
    <source>
        <dbReference type="RuleBase" id="RU003732"/>
    </source>
</evidence>
<keyword evidence="2 6" id="KW-0813">Transport</keyword>
<dbReference type="PANTHER" id="PTHR42948:SF1">
    <property type="entry name" value="TRANSPORTER"/>
    <property type="match status" value="1"/>
</dbReference>
<keyword evidence="4 7" id="KW-1133">Transmembrane helix</keyword>
<evidence type="ECO:0000313" key="8">
    <source>
        <dbReference type="EMBL" id="PSM52013.1"/>
    </source>
</evidence>
<feature type="transmembrane region" description="Helical" evidence="7">
    <location>
        <begin position="383"/>
        <end position="401"/>
    </location>
</feature>
<dbReference type="InterPro" id="IPR000175">
    <property type="entry name" value="Na/ntran_symport"/>
</dbReference>
<keyword evidence="6" id="KW-0769">Symport</keyword>
<name>A0A2P8R0I7_9BACT</name>
<evidence type="ECO:0000256" key="3">
    <source>
        <dbReference type="ARBA" id="ARBA00022692"/>
    </source>
</evidence>
<dbReference type="PROSITE" id="PS00610">
    <property type="entry name" value="NA_NEUROTRAN_SYMP_1"/>
    <property type="match status" value="1"/>
</dbReference>
<dbReference type="SUPFAM" id="SSF161070">
    <property type="entry name" value="SNF-like"/>
    <property type="match status" value="1"/>
</dbReference>
<feature type="transmembrane region" description="Helical" evidence="7">
    <location>
        <begin position="421"/>
        <end position="443"/>
    </location>
</feature>
<evidence type="ECO:0000256" key="5">
    <source>
        <dbReference type="ARBA" id="ARBA00023136"/>
    </source>
</evidence>
<dbReference type="GO" id="GO:0015293">
    <property type="term" value="F:symporter activity"/>
    <property type="evidence" value="ECO:0007669"/>
    <property type="project" value="UniProtKB-KW"/>
</dbReference>
<proteinExistence type="inferred from homology"/>
<feature type="transmembrane region" description="Helical" evidence="7">
    <location>
        <begin position="129"/>
        <end position="156"/>
    </location>
</feature>
<evidence type="ECO:0000256" key="7">
    <source>
        <dbReference type="SAM" id="Phobius"/>
    </source>
</evidence>
<feature type="transmembrane region" description="Helical" evidence="7">
    <location>
        <begin position="207"/>
        <end position="230"/>
    </location>
</feature>
<evidence type="ECO:0000256" key="2">
    <source>
        <dbReference type="ARBA" id="ARBA00022448"/>
    </source>
</evidence>
<dbReference type="PRINTS" id="PR00176">
    <property type="entry name" value="NANEUSMPORT"/>
</dbReference>
<gene>
    <name evidence="8" type="ORF">CQ405_05465</name>
</gene>
<organism evidence="8 9">
    <name type="scientific">Campylobacter blaseri</name>
    <dbReference type="NCBI Taxonomy" id="2042961"/>
    <lineage>
        <taxon>Bacteria</taxon>
        <taxon>Pseudomonadati</taxon>
        <taxon>Campylobacterota</taxon>
        <taxon>Epsilonproteobacteria</taxon>
        <taxon>Campylobacterales</taxon>
        <taxon>Campylobacteraceae</taxon>
        <taxon>Campylobacter</taxon>
    </lineage>
</organism>
<dbReference type="OrthoDB" id="9762833at2"/>
<dbReference type="EMBL" id="PDHH01000004">
    <property type="protein sequence ID" value="PSM52013.1"/>
    <property type="molecule type" value="Genomic_DNA"/>
</dbReference>
<evidence type="ECO:0000313" key="9">
    <source>
        <dbReference type="Proteomes" id="UP000240535"/>
    </source>
</evidence>
<protein>
    <recommendedName>
        <fullName evidence="6">Transporter</fullName>
    </recommendedName>
</protein>
<dbReference type="PANTHER" id="PTHR42948">
    <property type="entry name" value="TRANSPORTER"/>
    <property type="match status" value="1"/>
</dbReference>
<dbReference type="AlphaFoldDB" id="A0A2P8R0I7"/>